<keyword evidence="1" id="KW-0238">DNA-binding</keyword>
<dbReference type="GO" id="GO:0003677">
    <property type="term" value="F:DNA binding"/>
    <property type="evidence" value="ECO:0007669"/>
    <property type="project" value="UniProtKB-KW"/>
</dbReference>
<evidence type="ECO:0000313" key="1">
    <source>
        <dbReference type="EMBL" id="KAA1422423.1"/>
    </source>
</evidence>
<dbReference type="EMBL" id="VDFQ02000004">
    <property type="protein sequence ID" value="KAA1422423.1"/>
    <property type="molecule type" value="Genomic_DNA"/>
</dbReference>
<reference evidence="1 2" key="1">
    <citation type="submission" date="2019-09" db="EMBL/GenBank/DDBJ databases">
        <title>Mumia zhuanghuii sp. nov. isolated from the intestinal contents of plateau pika (Ochotona curzoniae) in the Qinghai-Tibet plateau of China.</title>
        <authorList>
            <person name="Tian Z."/>
        </authorList>
    </citation>
    <scope>NUCLEOTIDE SEQUENCE [LARGE SCALE GENOMIC DNA]</scope>
    <source>
        <strain evidence="2">350</strain>
    </source>
</reference>
<dbReference type="InterPro" id="IPR010982">
    <property type="entry name" value="Lambda_DNA-bd_dom_sf"/>
</dbReference>
<dbReference type="Proteomes" id="UP000307768">
    <property type="component" value="Unassembled WGS sequence"/>
</dbReference>
<comment type="caution">
    <text evidence="1">The sequence shown here is derived from an EMBL/GenBank/DDBJ whole genome shotgun (WGS) entry which is preliminary data.</text>
</comment>
<dbReference type="RefSeq" id="WP_149770374.1">
    <property type="nucleotide sequence ID" value="NZ_VDFQ02000004.1"/>
</dbReference>
<name>A0A5Q6RWR1_9ACTN</name>
<sequence>MSAPDAEANRQAQAALYGEPLGVIVRRCADTLGLTQARVADTLGISAPMLSQLVNGHRVKIGNPAAVARLQAMYAAAQAVASGQVSRAEAVESLASEEGAAVVTSRTTADSGAVRALFRAEATAAEYEDAAALVSDVHPRIAALLRRYGADG</sequence>
<dbReference type="Gene3D" id="1.10.260.40">
    <property type="entry name" value="lambda repressor-like DNA-binding domains"/>
    <property type="match status" value="1"/>
</dbReference>
<protein>
    <submittedName>
        <fullName evidence="1">DNA-binding protein</fullName>
    </submittedName>
</protein>
<dbReference type="CDD" id="cd00093">
    <property type="entry name" value="HTH_XRE"/>
    <property type="match status" value="1"/>
</dbReference>
<dbReference type="AlphaFoldDB" id="A0A5Q6RWR1"/>
<dbReference type="SUPFAM" id="SSF47413">
    <property type="entry name" value="lambda repressor-like DNA-binding domains"/>
    <property type="match status" value="1"/>
</dbReference>
<dbReference type="OrthoDB" id="3680625at2"/>
<proteinExistence type="predicted"/>
<organism evidence="1 2">
    <name type="scientific">Mumia zhuanghuii</name>
    <dbReference type="NCBI Taxonomy" id="2585211"/>
    <lineage>
        <taxon>Bacteria</taxon>
        <taxon>Bacillati</taxon>
        <taxon>Actinomycetota</taxon>
        <taxon>Actinomycetes</taxon>
        <taxon>Propionibacteriales</taxon>
        <taxon>Nocardioidaceae</taxon>
        <taxon>Mumia</taxon>
    </lineage>
</organism>
<evidence type="ECO:0000313" key="2">
    <source>
        <dbReference type="Proteomes" id="UP000307768"/>
    </source>
</evidence>
<gene>
    <name evidence="1" type="ORF">FE697_014850</name>
</gene>
<accession>A0A5Q6RWR1</accession>
<dbReference type="InterPro" id="IPR001387">
    <property type="entry name" value="Cro/C1-type_HTH"/>
</dbReference>